<proteinExistence type="predicted"/>
<protein>
    <submittedName>
        <fullName evidence="2">Uncharacterized protein</fullName>
    </submittedName>
</protein>
<sequence length="89" mass="9670">ILASSSEVLKFAMAEKTCLHAQVSKGLEEQPTAGFQFEDYLPLMAVKLGEEGFMEELCNGFRLLADPEKGVITFNSLKRNAALLGMGMG</sequence>
<dbReference type="Gene3D" id="1.10.238.10">
    <property type="entry name" value="EF-hand"/>
    <property type="match status" value="1"/>
</dbReference>
<dbReference type="GO" id="GO:0005509">
    <property type="term" value="F:calcium ion binding"/>
    <property type="evidence" value="ECO:0007669"/>
    <property type="project" value="InterPro"/>
</dbReference>
<dbReference type="EMBL" id="FJ144919">
    <property type="protein sequence ID" value="AFG60130.1"/>
    <property type="molecule type" value="Genomic_DNA"/>
</dbReference>
<dbReference type="AlphaFoldDB" id="H9WDN7"/>
<dbReference type="InterPro" id="IPR044205">
    <property type="entry name" value="KIC/PBP1/KRP1"/>
</dbReference>
<feature type="non-terminal residue" evidence="2">
    <location>
        <position position="1"/>
    </location>
</feature>
<evidence type="ECO:0000313" key="1">
    <source>
        <dbReference type="EMBL" id="AFG60122.1"/>
    </source>
</evidence>
<name>H9WDN7_PINTA</name>
<accession>H9WDN7</accession>
<evidence type="ECO:0000313" key="2">
    <source>
        <dbReference type="EMBL" id="AFG60130.1"/>
    </source>
</evidence>
<organism evidence="2">
    <name type="scientific">Pinus taeda</name>
    <name type="common">Loblolly pine</name>
    <dbReference type="NCBI Taxonomy" id="3352"/>
    <lineage>
        <taxon>Eukaryota</taxon>
        <taxon>Viridiplantae</taxon>
        <taxon>Streptophyta</taxon>
        <taxon>Embryophyta</taxon>
        <taxon>Tracheophyta</taxon>
        <taxon>Spermatophyta</taxon>
        <taxon>Pinopsida</taxon>
        <taxon>Pinidae</taxon>
        <taxon>Conifers I</taxon>
        <taxon>Pinales</taxon>
        <taxon>Pinaceae</taxon>
        <taxon>Pinus</taxon>
        <taxon>Pinus subgen. Pinus</taxon>
    </lineage>
</organism>
<reference evidence="2" key="1">
    <citation type="submission" date="2008-08" db="EMBL/GenBank/DDBJ databases">
        <title>Nucleotide Diversity and Divergence in the Loblolly Pine Gene Space.</title>
        <authorList>
            <person name="Neale D.B."/>
            <person name="Wegrzyn J.L."/>
            <person name="Lee J.M."/>
            <person name="Eckert A.J."/>
            <person name="Liechty J.D."/>
            <person name="Stevens K.A."/>
            <person name="Langley C.H."/>
        </authorList>
    </citation>
    <scope>NUCLEOTIDE SEQUENCE</scope>
    <source>
        <strain evidence="2">7388</strain>
        <strain evidence="1">7400</strain>
        <tissue evidence="2">Megagametophyte</tissue>
    </source>
</reference>
<dbReference type="EMBL" id="FJ144926">
    <property type="protein sequence ID" value="AFG60122.1"/>
    <property type="molecule type" value="Genomic_DNA"/>
</dbReference>
<dbReference type="PANTHER" id="PTHR47319">
    <property type="entry name" value="CALCIUM-BINDING PROTEIN KIC"/>
    <property type="match status" value="1"/>
</dbReference>
<dbReference type="PANTHER" id="PTHR47319:SF4">
    <property type="entry name" value="CALCIUM-BINDING PROTEIN KIC"/>
    <property type="match status" value="1"/>
</dbReference>
<gene>
    <name evidence="2" type="ORF">CL641Contig1_01</name>
</gene>
<feature type="non-terminal residue" evidence="2">
    <location>
        <position position="89"/>
    </location>
</feature>